<feature type="transmembrane region" description="Helical" evidence="7">
    <location>
        <begin position="48"/>
        <end position="71"/>
    </location>
</feature>
<feature type="transmembrane region" description="Helical" evidence="7">
    <location>
        <begin position="15"/>
        <end position="36"/>
    </location>
</feature>
<reference evidence="9 14" key="1">
    <citation type="submission" date="2015-09" db="EMBL/GenBank/DDBJ databases">
        <authorList>
            <consortium name="Pathogen Informatics"/>
        </authorList>
    </citation>
    <scope>NUCLEOTIDE SEQUENCE [LARGE SCALE GENOMIC DNA]</scope>
    <source>
        <strain evidence="9 14">2789STDY5834899</strain>
    </source>
</reference>
<dbReference type="InterPro" id="IPR050833">
    <property type="entry name" value="Poly_Biosynth_Transport"/>
</dbReference>
<evidence type="ECO:0000256" key="5">
    <source>
        <dbReference type="ARBA" id="ARBA00022989"/>
    </source>
</evidence>
<evidence type="ECO:0000313" key="18">
    <source>
        <dbReference type="Proteomes" id="UP001156218"/>
    </source>
</evidence>
<dbReference type="RefSeq" id="WP_016269018.1">
    <property type="nucleotide sequence ID" value="NZ_AP022660.1"/>
</dbReference>
<evidence type="ECO:0000256" key="2">
    <source>
        <dbReference type="ARBA" id="ARBA00007430"/>
    </source>
</evidence>
<dbReference type="PATRIC" id="fig|818.29.peg.98"/>
<evidence type="ECO:0000313" key="8">
    <source>
        <dbReference type="EMBL" id="BCA52263.1"/>
    </source>
</evidence>
<dbReference type="EMBL" id="CP083680">
    <property type="protein sequence ID" value="UYU65141.1"/>
    <property type="molecule type" value="Genomic_DNA"/>
</dbReference>
<evidence type="ECO:0000256" key="6">
    <source>
        <dbReference type="ARBA" id="ARBA00023136"/>
    </source>
</evidence>
<evidence type="ECO:0000256" key="3">
    <source>
        <dbReference type="ARBA" id="ARBA00022475"/>
    </source>
</evidence>
<feature type="transmembrane region" description="Helical" evidence="7">
    <location>
        <begin position="329"/>
        <end position="350"/>
    </location>
</feature>
<dbReference type="Proteomes" id="UP001162960">
    <property type="component" value="Chromosome"/>
</dbReference>
<evidence type="ECO:0000313" key="13">
    <source>
        <dbReference type="EMBL" id="UYU89975.1"/>
    </source>
</evidence>
<proteinExistence type="inferred from homology"/>
<accession>A0A139L1F4</accession>
<protein>
    <submittedName>
        <fullName evidence="10">Lipopolysaccharide biosynthesis protein</fullName>
    </submittedName>
    <submittedName>
        <fullName evidence="9">Lipopolysaccharide biosynthesis transmembrane transport protein</fullName>
    </submittedName>
</protein>
<dbReference type="EMBL" id="WCRW01000021">
    <property type="protein sequence ID" value="KAB4451633.1"/>
    <property type="molecule type" value="Genomic_DNA"/>
</dbReference>
<evidence type="ECO:0000313" key="9">
    <source>
        <dbReference type="EMBL" id="CUP13138.1"/>
    </source>
</evidence>
<evidence type="ECO:0000313" key="15">
    <source>
        <dbReference type="Proteomes" id="UP000283616"/>
    </source>
</evidence>
<dbReference type="EMBL" id="CZAP01000003">
    <property type="protein sequence ID" value="CUP13138.1"/>
    <property type="molecule type" value="Genomic_DNA"/>
</dbReference>
<dbReference type="Proteomes" id="UP000283616">
    <property type="component" value="Unassembled WGS sequence"/>
</dbReference>
<dbReference type="GO" id="GO:0005886">
    <property type="term" value="C:plasma membrane"/>
    <property type="evidence" value="ECO:0007669"/>
    <property type="project" value="UniProtKB-SubCell"/>
</dbReference>
<keyword evidence="3" id="KW-1003">Cell membrane</keyword>
<dbReference type="Proteomes" id="UP000436825">
    <property type="component" value="Unassembled WGS sequence"/>
</dbReference>
<keyword evidence="4 7" id="KW-0812">Transmembrane</keyword>
<organism evidence="10 16">
    <name type="scientific">Bacteroides thetaiotaomicron</name>
    <dbReference type="NCBI Taxonomy" id="818"/>
    <lineage>
        <taxon>Bacteria</taxon>
        <taxon>Pseudomonadati</taxon>
        <taxon>Bacteroidota</taxon>
        <taxon>Bacteroidia</taxon>
        <taxon>Bacteroidales</taxon>
        <taxon>Bacteroidaceae</taxon>
        <taxon>Bacteroides</taxon>
    </lineage>
</organism>
<dbReference type="Pfam" id="PF13440">
    <property type="entry name" value="Polysacc_synt_3"/>
    <property type="match status" value="1"/>
</dbReference>
<comment type="similarity">
    <text evidence="2">Belongs to the polysaccharide synthase family.</text>
</comment>
<comment type="subcellular location">
    <subcellularLocation>
        <location evidence="1">Cell membrane</location>
        <topology evidence="1">Multi-pass membrane protein</topology>
    </subcellularLocation>
</comment>
<evidence type="ECO:0000256" key="7">
    <source>
        <dbReference type="SAM" id="Phobius"/>
    </source>
</evidence>
<gene>
    <name evidence="9" type="primary">wzxC_1</name>
    <name evidence="8" type="ORF">BatF92_42050</name>
    <name evidence="11" type="ORF">DW011_00995</name>
    <name evidence="9" type="ORF">ERS852511_01202</name>
    <name evidence="10" type="ORF">GAN75_23065</name>
    <name evidence="12" type="ORF">KQP68_16345</name>
    <name evidence="13" type="ORF">KQP74_18835</name>
</gene>
<evidence type="ECO:0000313" key="11">
    <source>
        <dbReference type="EMBL" id="RHL64394.1"/>
    </source>
</evidence>
<reference evidence="10 16" key="3">
    <citation type="journal article" date="2019" name="Nat. Med.">
        <title>A library of human gut bacterial isolates paired with longitudinal multiomics data enables mechanistic microbiome research.</title>
        <authorList>
            <person name="Poyet M."/>
            <person name="Groussin M."/>
            <person name="Gibbons S.M."/>
            <person name="Avila-Pacheco J."/>
            <person name="Jiang X."/>
            <person name="Kearney S.M."/>
            <person name="Perrotta A.R."/>
            <person name="Berdy B."/>
            <person name="Zhao S."/>
            <person name="Lieberman T.D."/>
            <person name="Swanson P.K."/>
            <person name="Smith M."/>
            <person name="Roesemann S."/>
            <person name="Alexander J.E."/>
            <person name="Rich S.A."/>
            <person name="Livny J."/>
            <person name="Vlamakis H."/>
            <person name="Clish C."/>
            <person name="Bullock K."/>
            <person name="Deik A."/>
            <person name="Scott J."/>
            <person name="Pierce K.A."/>
            <person name="Xavier R.J."/>
            <person name="Alm E.J."/>
        </authorList>
    </citation>
    <scope>NUCLEOTIDE SEQUENCE [LARGE SCALE GENOMIC DNA]</scope>
    <source>
        <strain evidence="10 16">BIOML-A160</strain>
    </source>
</reference>
<dbReference type="PANTHER" id="PTHR30250">
    <property type="entry name" value="PST FAMILY PREDICTED COLANIC ACID TRANSPORTER"/>
    <property type="match status" value="1"/>
</dbReference>
<feature type="transmembrane region" description="Helical" evidence="7">
    <location>
        <begin position="83"/>
        <end position="106"/>
    </location>
</feature>
<evidence type="ECO:0000313" key="14">
    <source>
        <dbReference type="Proteomes" id="UP000095576"/>
    </source>
</evidence>
<dbReference type="EMBL" id="CP083685">
    <property type="protein sequence ID" value="UYU89975.1"/>
    <property type="molecule type" value="Genomic_DNA"/>
</dbReference>
<reference evidence="8 17" key="4">
    <citation type="submission" date="2020-02" db="EMBL/GenBank/DDBJ databases">
        <title>Whole-genome sequencing and comparative analysis of the genomes of Bacteroides thetaiotaomicron and Escherichia coli isolated from a healthy resident in Vietnam.</title>
        <authorList>
            <person name="Mohsin M."/>
            <person name="Tanaka K."/>
            <person name="Kawahara R."/>
            <person name="Kondo S."/>
            <person name="Noguchi H."/>
            <person name="Motooka D."/>
            <person name="Nakamura S."/>
            <person name="Khong D.T."/>
            <person name="Nguyen T.N."/>
            <person name="Tran H.T."/>
            <person name="Yamamoto Y."/>
        </authorList>
    </citation>
    <scope>NUCLEOTIDE SEQUENCE [LARGE SCALE GENOMIC DNA]</scope>
    <source>
        <strain evidence="8 17">F9-2</strain>
    </source>
</reference>
<evidence type="ECO:0000313" key="10">
    <source>
        <dbReference type="EMBL" id="KAB4451633.1"/>
    </source>
</evidence>
<dbReference type="EMBL" id="QROV01000001">
    <property type="protein sequence ID" value="RHL64394.1"/>
    <property type="molecule type" value="Genomic_DNA"/>
</dbReference>
<feature type="transmembrane region" description="Helical" evidence="7">
    <location>
        <begin position="385"/>
        <end position="402"/>
    </location>
</feature>
<dbReference type="Proteomes" id="UP000500882">
    <property type="component" value="Chromosome"/>
</dbReference>
<name>A0A139L1F4_BACT4</name>
<dbReference type="Proteomes" id="UP000095576">
    <property type="component" value="Unassembled WGS sequence"/>
</dbReference>
<keyword evidence="6 7" id="KW-0472">Membrane</keyword>
<evidence type="ECO:0000313" key="17">
    <source>
        <dbReference type="Proteomes" id="UP000500882"/>
    </source>
</evidence>
<feature type="transmembrane region" description="Helical" evidence="7">
    <location>
        <begin position="291"/>
        <end position="309"/>
    </location>
</feature>
<evidence type="ECO:0000256" key="1">
    <source>
        <dbReference type="ARBA" id="ARBA00004651"/>
    </source>
</evidence>
<feature type="transmembrane region" description="Helical" evidence="7">
    <location>
        <begin position="174"/>
        <end position="197"/>
    </location>
</feature>
<feature type="transmembrane region" description="Helical" evidence="7">
    <location>
        <begin position="118"/>
        <end position="138"/>
    </location>
</feature>
<sequence>MSEEQSLKQKTAKGLFWGGLSSSVQQLLGLLFGVVLGRLLDPADYGMIGMLAIFPAIASALQESGFVAALANREKVSDKDYNAVFWFSISFSAVLYILLYSSAPLIAKFYDTPELTSLARFSFLSFFIASFGIAPRALLFRNLKVKENTIISLSSLFLSGIVGIILAANGFAYWGLAIQTMTFVVIGTALNWYFAHWKPSFRIDFSPIREMFGFSSKMLITQVFIIINQNLFSVLLGKFYTKQEVGDFSQANNWNNKGHALITGMINGVTQPVLASVANDPQRQAAVFHKMLRFTAFISFPAMFGLSLISREFILIAITDKWLASARIMQLLCIWGAFIPINNLFSLLLVSRGRSSIFMFNSIALSVLQLITACISYPYGITTMIYLFVAINIGWLFVWYCFARREIPLTLFSILKDIAPYFLLAASLTIAAHYITSGITNLYLSLTIKVFFVASLYALVLWKMQSVIFKECIQFIKKKKIS</sequence>
<dbReference type="EMBL" id="AP022660">
    <property type="protein sequence ID" value="BCA52263.1"/>
    <property type="molecule type" value="Genomic_DNA"/>
</dbReference>
<feature type="transmembrane region" description="Helical" evidence="7">
    <location>
        <begin position="414"/>
        <end position="436"/>
    </location>
</feature>
<reference evidence="12 18" key="5">
    <citation type="submission" date="2021-06" db="EMBL/GenBank/DDBJ databases">
        <title>Interrogation of the integrated mobile genetic elements in gut-associated Bacteroides with a consensus prediction approach.</title>
        <authorList>
            <person name="Campbell D.E."/>
            <person name="Leigh J.R."/>
            <person name="Kim T."/>
            <person name="England W."/>
            <person name="Whitaker R.J."/>
            <person name="Degnan P.H."/>
        </authorList>
    </citation>
    <scope>NUCLEOTIDE SEQUENCE</scope>
    <source>
        <strain evidence="13">VPI-3443</strain>
        <strain evidence="12 18">WAL8669</strain>
    </source>
</reference>
<feature type="transmembrane region" description="Helical" evidence="7">
    <location>
        <begin position="357"/>
        <end position="379"/>
    </location>
</feature>
<evidence type="ECO:0000313" key="16">
    <source>
        <dbReference type="Proteomes" id="UP000436825"/>
    </source>
</evidence>
<dbReference type="PANTHER" id="PTHR30250:SF10">
    <property type="entry name" value="LIPOPOLYSACCHARIDE BIOSYNTHESIS PROTEIN WZXC"/>
    <property type="match status" value="1"/>
</dbReference>
<evidence type="ECO:0000256" key="4">
    <source>
        <dbReference type="ARBA" id="ARBA00022692"/>
    </source>
</evidence>
<dbReference type="CDD" id="cd13127">
    <property type="entry name" value="MATE_tuaB_like"/>
    <property type="match status" value="1"/>
</dbReference>
<feature type="transmembrane region" description="Helical" evidence="7">
    <location>
        <begin position="150"/>
        <end position="168"/>
    </location>
</feature>
<dbReference type="Proteomes" id="UP001156218">
    <property type="component" value="Chromosome"/>
</dbReference>
<evidence type="ECO:0000313" key="12">
    <source>
        <dbReference type="EMBL" id="UYU65141.1"/>
    </source>
</evidence>
<feature type="transmembrane region" description="Helical" evidence="7">
    <location>
        <begin position="442"/>
        <end position="462"/>
    </location>
</feature>
<dbReference type="AlphaFoldDB" id="A0A139L1F4"/>
<reference evidence="11 15" key="2">
    <citation type="submission" date="2018-08" db="EMBL/GenBank/DDBJ databases">
        <title>A genome reference for cultivated species of the human gut microbiota.</title>
        <authorList>
            <person name="Zou Y."/>
            <person name="Xue W."/>
            <person name="Luo G."/>
        </authorList>
    </citation>
    <scope>NUCLEOTIDE SEQUENCE [LARGE SCALE GENOMIC DNA]</scope>
    <source>
        <strain evidence="11 15">AF37-12</strain>
    </source>
</reference>
<keyword evidence="5 7" id="KW-1133">Transmembrane helix</keyword>